<evidence type="ECO:0000313" key="3">
    <source>
        <dbReference type="EMBL" id="RKT55469.1"/>
    </source>
</evidence>
<dbReference type="InterPro" id="IPR035986">
    <property type="entry name" value="PKD_dom_sf"/>
</dbReference>
<keyword evidence="1" id="KW-0732">Signal</keyword>
<feature type="chain" id="PRO_5019727604" evidence="1">
    <location>
        <begin position="29"/>
        <end position="494"/>
    </location>
</feature>
<evidence type="ECO:0000313" key="4">
    <source>
        <dbReference type="Proteomes" id="UP000282084"/>
    </source>
</evidence>
<feature type="domain" description="PKD" evidence="2">
    <location>
        <begin position="317"/>
        <end position="369"/>
    </location>
</feature>
<organism evidence="3 4">
    <name type="scientific">Saccharothrix australiensis</name>
    <dbReference type="NCBI Taxonomy" id="2072"/>
    <lineage>
        <taxon>Bacteria</taxon>
        <taxon>Bacillati</taxon>
        <taxon>Actinomycetota</taxon>
        <taxon>Actinomycetes</taxon>
        <taxon>Pseudonocardiales</taxon>
        <taxon>Pseudonocardiaceae</taxon>
        <taxon>Saccharothrix</taxon>
    </lineage>
</organism>
<protein>
    <submittedName>
        <fullName evidence="3">PKD domain-containing protein</fullName>
    </submittedName>
</protein>
<accession>A0A495W1W8</accession>
<dbReference type="InterPro" id="IPR000601">
    <property type="entry name" value="PKD_dom"/>
</dbReference>
<dbReference type="CDD" id="cd00146">
    <property type="entry name" value="PKD"/>
    <property type="match status" value="1"/>
</dbReference>
<dbReference type="PROSITE" id="PS50093">
    <property type="entry name" value="PKD"/>
    <property type="match status" value="1"/>
</dbReference>
<dbReference type="SMART" id="SM00089">
    <property type="entry name" value="PKD"/>
    <property type="match status" value="1"/>
</dbReference>
<dbReference type="Gene3D" id="2.60.40.10">
    <property type="entry name" value="Immunoglobulins"/>
    <property type="match status" value="1"/>
</dbReference>
<evidence type="ECO:0000256" key="1">
    <source>
        <dbReference type="SAM" id="SignalP"/>
    </source>
</evidence>
<gene>
    <name evidence="3" type="ORF">C8E97_4138</name>
</gene>
<feature type="signal peptide" evidence="1">
    <location>
        <begin position="1"/>
        <end position="28"/>
    </location>
</feature>
<dbReference type="InterPro" id="IPR013783">
    <property type="entry name" value="Ig-like_fold"/>
</dbReference>
<evidence type="ECO:0000259" key="2">
    <source>
        <dbReference type="PROSITE" id="PS50093"/>
    </source>
</evidence>
<dbReference type="SUPFAM" id="SSF49299">
    <property type="entry name" value="PKD domain"/>
    <property type="match status" value="1"/>
</dbReference>
<dbReference type="GO" id="GO:0005975">
    <property type="term" value="P:carbohydrate metabolic process"/>
    <property type="evidence" value="ECO:0007669"/>
    <property type="project" value="UniProtKB-ARBA"/>
</dbReference>
<name>A0A495W1W8_9PSEU</name>
<comment type="caution">
    <text evidence="3">The sequence shown here is derived from an EMBL/GenBank/DDBJ whole genome shotgun (WGS) entry which is preliminary data.</text>
</comment>
<dbReference type="EMBL" id="RBXO01000001">
    <property type="protein sequence ID" value="RKT55469.1"/>
    <property type="molecule type" value="Genomic_DNA"/>
</dbReference>
<dbReference type="OrthoDB" id="5241464at2"/>
<dbReference type="Proteomes" id="UP000282084">
    <property type="component" value="Unassembled WGS sequence"/>
</dbReference>
<proteinExistence type="predicted"/>
<dbReference type="AlphaFoldDB" id="A0A495W1W8"/>
<reference evidence="3 4" key="1">
    <citation type="submission" date="2018-10" db="EMBL/GenBank/DDBJ databases">
        <title>Sequencing the genomes of 1000 actinobacteria strains.</title>
        <authorList>
            <person name="Klenk H.-P."/>
        </authorList>
    </citation>
    <scope>NUCLEOTIDE SEQUENCE [LARGE SCALE GENOMIC DNA]</scope>
    <source>
        <strain evidence="3 4">DSM 43800</strain>
    </source>
</reference>
<dbReference type="Pfam" id="PF18911">
    <property type="entry name" value="PKD_4"/>
    <property type="match status" value="1"/>
</dbReference>
<dbReference type="RefSeq" id="WP_121007164.1">
    <property type="nucleotide sequence ID" value="NZ_RBXO01000001.1"/>
</dbReference>
<sequence length="494" mass="52749">MTGSSRSRALIVAFAALTAMSTPGIAHAEPPSNDDFDHSTEVGALPFTARQDTAEATKATDDPTGCDPYEHGGSIWFRYTATEDGLLRATTAADDQGTLVSAFTGSRGDLHWVENGCGSGRNAKATIRATAGTTYHFLVAGERTTGGSLSFALDRIAPAANDRFADAEPVTALPATRQPDLSTASFEADEPESRCVQDESVPSVWYSYTAAGQATSVTARVDTYEGAVTVYTGDSLPGLTEITCEANQHSDPTVFAARPGTTYHLRVTGPQRAYQPLTLFLAEAPPLAPGLSTSTHEPTVYETVTFETTSWQAIDRPLTAEWDFGDGTTAPATVGRVAHRYTRDGVYPITARVTSPDGRTATVRSNITVSTHDVAIERFAVPTAAREGQSKPITVHVANTRYTEKTTVTLYKNSGNESWRPVGSLTLDVPAHPTRRVQFPFSYTFTPDDAVAGKVAFRAVAELPYPVRDARSADNEVVAIATTVKPRTTAMKAA</sequence>
<dbReference type="InterPro" id="IPR022409">
    <property type="entry name" value="PKD/Chitinase_dom"/>
</dbReference>
<keyword evidence="4" id="KW-1185">Reference proteome</keyword>